<keyword evidence="3 7" id="KW-0694">RNA-binding</keyword>
<dbReference type="PANTHER" id="PTHR13479:SF40">
    <property type="entry name" value="SMALL RIBOSOMAL SUBUNIT PROTEIN BS18M"/>
    <property type="match status" value="1"/>
</dbReference>
<dbReference type="GO" id="GO:0005763">
    <property type="term" value="C:mitochondrial small ribosomal subunit"/>
    <property type="evidence" value="ECO:0007669"/>
    <property type="project" value="TreeGrafter"/>
</dbReference>
<dbReference type="PRINTS" id="PR00974">
    <property type="entry name" value="RIBOSOMALS18"/>
</dbReference>
<evidence type="ECO:0000256" key="8">
    <source>
        <dbReference type="RuleBase" id="RU003910"/>
    </source>
</evidence>
<evidence type="ECO:0000256" key="2">
    <source>
        <dbReference type="ARBA" id="ARBA00022730"/>
    </source>
</evidence>
<keyword evidence="10" id="KW-0150">Chloroplast</keyword>
<dbReference type="HAMAP" id="MF_00270">
    <property type="entry name" value="Ribosomal_bS18"/>
    <property type="match status" value="1"/>
</dbReference>
<evidence type="ECO:0000256" key="1">
    <source>
        <dbReference type="ARBA" id="ARBA00005589"/>
    </source>
</evidence>
<dbReference type="GO" id="GO:0006412">
    <property type="term" value="P:translation"/>
    <property type="evidence" value="ECO:0007669"/>
    <property type="project" value="UniProtKB-UniRule"/>
</dbReference>
<dbReference type="AlphaFoldDB" id="A0A126TFQ1"/>
<dbReference type="SUPFAM" id="SSF46911">
    <property type="entry name" value="Ribosomal protein S18"/>
    <property type="match status" value="1"/>
</dbReference>
<feature type="compositionally biased region" description="Basic residues" evidence="9">
    <location>
        <begin position="92"/>
        <end position="105"/>
    </location>
</feature>
<dbReference type="GeneID" id="27107647"/>
<dbReference type="InterPro" id="IPR001648">
    <property type="entry name" value="Ribosomal_bS18"/>
</dbReference>
<protein>
    <recommendedName>
        <fullName evidence="6 7">Small ribosomal subunit protein bS18c</fullName>
    </recommendedName>
</protein>
<reference evidence="10" key="1">
    <citation type="journal article" date="2016" name="Genome Biol. Evol.">
        <title>Coevolution between Nuclear-Encoded DNA Replication, Recombination, and Repair Genes and Plastid Genome Complexity.</title>
        <authorList>
            <person name="Zhang J."/>
            <person name="Ruhlman T.A."/>
            <person name="Sabir J."/>
            <person name="Blazier J.C."/>
            <person name="Weng M.L."/>
            <person name="Park S."/>
            <person name="Jansen R.K."/>
        </authorList>
    </citation>
    <scope>NUCLEOTIDE SEQUENCE</scope>
</reference>
<evidence type="ECO:0000256" key="7">
    <source>
        <dbReference type="HAMAP-Rule" id="MF_00270"/>
    </source>
</evidence>
<sequence>MKYKKYKKKKYKRKSNRQRLPRIQKQDKIHYRNISLISRFISQHGKILSRKVNRVTLKQQRLLTIAIKQARILYLVPFQVFPQHISDENSKRKPKRNKPNRKRNKPNLQRNKTNLKRNKPNLKKKTNQI</sequence>
<dbReference type="Pfam" id="PF01084">
    <property type="entry name" value="Ribosomal_S18"/>
    <property type="match status" value="1"/>
</dbReference>
<dbReference type="GO" id="GO:0003735">
    <property type="term" value="F:structural constituent of ribosome"/>
    <property type="evidence" value="ECO:0007669"/>
    <property type="project" value="InterPro"/>
</dbReference>
<feature type="region of interest" description="Disordered" evidence="9">
    <location>
        <begin position="1"/>
        <end position="22"/>
    </location>
</feature>
<dbReference type="PANTHER" id="PTHR13479">
    <property type="entry name" value="30S RIBOSOMAL PROTEIN S18"/>
    <property type="match status" value="1"/>
</dbReference>
<organism evidence="10">
    <name type="scientific">Monsonia emarginata</name>
    <dbReference type="NCBI Taxonomy" id="28966"/>
    <lineage>
        <taxon>Eukaryota</taxon>
        <taxon>Viridiplantae</taxon>
        <taxon>Streptophyta</taxon>
        <taxon>Embryophyta</taxon>
        <taxon>Tracheophyta</taxon>
        <taxon>Spermatophyta</taxon>
        <taxon>Magnoliopsida</taxon>
        <taxon>eudicotyledons</taxon>
        <taxon>Gunneridae</taxon>
        <taxon>Pentapetalae</taxon>
        <taxon>rosids</taxon>
        <taxon>malvids</taxon>
        <taxon>Geraniales</taxon>
        <taxon>Geraniaceae</taxon>
        <taxon>Monsonia</taxon>
    </lineage>
</organism>
<dbReference type="FunFam" id="4.10.640.10:FF:000002">
    <property type="entry name" value="30S ribosomal protein S18, chloroplastic"/>
    <property type="match status" value="1"/>
</dbReference>
<keyword evidence="2 7" id="KW-0699">rRNA-binding</keyword>
<feature type="compositionally biased region" description="Basic residues" evidence="9">
    <location>
        <begin position="113"/>
        <end position="129"/>
    </location>
</feature>
<evidence type="ECO:0000256" key="9">
    <source>
        <dbReference type="SAM" id="MobiDB-lite"/>
    </source>
</evidence>
<evidence type="ECO:0000256" key="3">
    <source>
        <dbReference type="ARBA" id="ARBA00022884"/>
    </source>
</evidence>
<evidence type="ECO:0000256" key="4">
    <source>
        <dbReference type="ARBA" id="ARBA00022980"/>
    </source>
</evidence>
<dbReference type="Gene3D" id="4.10.640.10">
    <property type="entry name" value="Ribosomal protein S18"/>
    <property type="match status" value="1"/>
</dbReference>
<dbReference type="InterPro" id="IPR036870">
    <property type="entry name" value="Ribosomal_bS18_sf"/>
</dbReference>
<comment type="subunit">
    <text evidence="7">Part of the 30S ribosomal subunit.</text>
</comment>
<keyword evidence="4 7" id="KW-0689">Ribosomal protein</keyword>
<evidence type="ECO:0000256" key="5">
    <source>
        <dbReference type="ARBA" id="ARBA00023274"/>
    </source>
</evidence>
<keyword evidence="10" id="KW-0934">Plastid</keyword>
<evidence type="ECO:0000256" key="6">
    <source>
        <dbReference type="ARBA" id="ARBA00035266"/>
    </source>
</evidence>
<comment type="similarity">
    <text evidence="1 7 8">Belongs to the bacterial ribosomal protein bS18 family.</text>
</comment>
<comment type="subcellular location">
    <subcellularLocation>
        <location evidence="7">Plastid</location>
        <location evidence="7">Chloroplast</location>
    </subcellularLocation>
</comment>
<proteinExistence type="inferred from homology"/>
<dbReference type="EMBL" id="KT692738">
    <property type="protein sequence ID" value="AML26910.1"/>
    <property type="molecule type" value="Genomic_DNA"/>
</dbReference>
<dbReference type="NCBIfam" id="TIGR00165">
    <property type="entry name" value="S18"/>
    <property type="match status" value="1"/>
</dbReference>
<keyword evidence="5 7" id="KW-0687">Ribonucleoprotein</keyword>
<evidence type="ECO:0000313" key="10">
    <source>
        <dbReference type="EMBL" id="AML26910.1"/>
    </source>
</evidence>
<accession>A0A126TFQ1</accession>
<dbReference type="RefSeq" id="YP_009239086.1">
    <property type="nucleotide sequence ID" value="NC_029694.1"/>
</dbReference>
<name>A0A126TFQ1_9ROSI</name>
<gene>
    <name evidence="7 10" type="primary">rps18</name>
</gene>
<geneLocation type="chloroplast" evidence="10"/>
<dbReference type="GO" id="GO:0009507">
    <property type="term" value="C:chloroplast"/>
    <property type="evidence" value="ECO:0007669"/>
    <property type="project" value="UniProtKB-SubCell"/>
</dbReference>
<feature type="region of interest" description="Disordered" evidence="9">
    <location>
        <begin position="84"/>
        <end position="129"/>
    </location>
</feature>
<dbReference type="GO" id="GO:0070181">
    <property type="term" value="F:small ribosomal subunit rRNA binding"/>
    <property type="evidence" value="ECO:0007669"/>
    <property type="project" value="TreeGrafter"/>
</dbReference>